<feature type="region of interest" description="Disordered" evidence="1">
    <location>
        <begin position="1"/>
        <end position="50"/>
    </location>
</feature>
<comment type="caution">
    <text evidence="2">The sequence shown here is derived from an EMBL/GenBank/DDBJ whole genome shotgun (WGS) entry which is preliminary data.</text>
</comment>
<gene>
    <name evidence="2" type="ORF">BN2614_LOCUS2</name>
</gene>
<keyword evidence="3" id="KW-1185">Reference proteome</keyword>
<evidence type="ECO:0000313" key="3">
    <source>
        <dbReference type="Proteomes" id="UP000269945"/>
    </source>
</evidence>
<protein>
    <submittedName>
        <fullName evidence="2">Uncharacterized protein</fullName>
    </submittedName>
</protein>
<dbReference type="AlphaFoldDB" id="A0A9X9PXD2"/>
<evidence type="ECO:0000313" key="2">
    <source>
        <dbReference type="EMBL" id="VCW74279.1"/>
    </source>
</evidence>
<accession>A0A9X9PXD2</accession>
<dbReference type="Proteomes" id="UP000269945">
    <property type="component" value="Unassembled WGS sequence"/>
</dbReference>
<proteinExistence type="predicted"/>
<reference evidence="2 3" key="1">
    <citation type="submission" date="2018-10" db="EMBL/GenBank/DDBJ databases">
        <authorList>
            <person name="Ekblom R."/>
            <person name="Jareborg N."/>
        </authorList>
    </citation>
    <scope>NUCLEOTIDE SEQUENCE [LARGE SCALE GENOMIC DNA]</scope>
    <source>
        <tissue evidence="2">Muscle</tissue>
    </source>
</reference>
<dbReference type="EMBL" id="CYRY02006763">
    <property type="protein sequence ID" value="VCW74279.1"/>
    <property type="molecule type" value="Genomic_DNA"/>
</dbReference>
<organism evidence="2 3">
    <name type="scientific">Gulo gulo</name>
    <name type="common">Wolverine</name>
    <name type="synonym">Gluton</name>
    <dbReference type="NCBI Taxonomy" id="48420"/>
    <lineage>
        <taxon>Eukaryota</taxon>
        <taxon>Metazoa</taxon>
        <taxon>Chordata</taxon>
        <taxon>Craniata</taxon>
        <taxon>Vertebrata</taxon>
        <taxon>Euteleostomi</taxon>
        <taxon>Mammalia</taxon>
        <taxon>Eutheria</taxon>
        <taxon>Laurasiatheria</taxon>
        <taxon>Carnivora</taxon>
        <taxon>Caniformia</taxon>
        <taxon>Musteloidea</taxon>
        <taxon>Mustelidae</taxon>
        <taxon>Guloninae</taxon>
        <taxon>Gulo</taxon>
    </lineage>
</organism>
<name>A0A9X9PXD2_GULGU</name>
<evidence type="ECO:0000256" key="1">
    <source>
        <dbReference type="SAM" id="MobiDB-lite"/>
    </source>
</evidence>
<feature type="compositionally biased region" description="Polar residues" evidence="1">
    <location>
        <begin position="12"/>
        <end position="28"/>
    </location>
</feature>
<feature type="non-terminal residue" evidence="2">
    <location>
        <position position="50"/>
    </location>
</feature>
<sequence>MSAPRGRCQGPFQASRNLSAQQTPTASVTRRPLWGVAQPSPAQPNAYLAH</sequence>